<gene>
    <name evidence="2" type="ORF">AQUCO_00400189v1</name>
</gene>
<dbReference type="Proteomes" id="UP000230069">
    <property type="component" value="Unassembled WGS sequence"/>
</dbReference>
<dbReference type="EMBL" id="KZ305021">
    <property type="protein sequence ID" value="PIA59150.1"/>
    <property type="molecule type" value="Genomic_DNA"/>
</dbReference>
<evidence type="ECO:0000313" key="2">
    <source>
        <dbReference type="EMBL" id="PIA59150.1"/>
    </source>
</evidence>
<sequence length="72" mass="7912">MVFVESTFQPSGPFFGREISLSALVVIADHSFGENSRCFGILVGIGNFWPPSLIPLFLCGSSTHFIWILYGT</sequence>
<protein>
    <submittedName>
        <fullName evidence="2">Uncharacterized protein</fullName>
    </submittedName>
</protein>
<evidence type="ECO:0000313" key="3">
    <source>
        <dbReference type="Proteomes" id="UP000230069"/>
    </source>
</evidence>
<proteinExistence type="predicted"/>
<organism evidence="2 3">
    <name type="scientific">Aquilegia coerulea</name>
    <name type="common">Rocky mountain columbine</name>
    <dbReference type="NCBI Taxonomy" id="218851"/>
    <lineage>
        <taxon>Eukaryota</taxon>
        <taxon>Viridiplantae</taxon>
        <taxon>Streptophyta</taxon>
        <taxon>Embryophyta</taxon>
        <taxon>Tracheophyta</taxon>
        <taxon>Spermatophyta</taxon>
        <taxon>Magnoliopsida</taxon>
        <taxon>Ranunculales</taxon>
        <taxon>Ranunculaceae</taxon>
        <taxon>Thalictroideae</taxon>
        <taxon>Aquilegia</taxon>
    </lineage>
</organism>
<feature type="transmembrane region" description="Helical" evidence="1">
    <location>
        <begin position="52"/>
        <end position="70"/>
    </location>
</feature>
<dbReference type="AlphaFoldDB" id="A0A2G5ETU6"/>
<keyword evidence="1" id="KW-1133">Transmembrane helix</keyword>
<evidence type="ECO:0000256" key="1">
    <source>
        <dbReference type="SAM" id="Phobius"/>
    </source>
</evidence>
<dbReference type="InParanoid" id="A0A2G5ETU6"/>
<reference evidence="2 3" key="1">
    <citation type="submission" date="2017-09" db="EMBL/GenBank/DDBJ databases">
        <title>WGS assembly of Aquilegia coerulea Goldsmith.</title>
        <authorList>
            <person name="Hodges S."/>
            <person name="Kramer E."/>
            <person name="Nordborg M."/>
            <person name="Tomkins J."/>
            <person name="Borevitz J."/>
            <person name="Derieg N."/>
            <person name="Yan J."/>
            <person name="Mihaltcheva S."/>
            <person name="Hayes R.D."/>
            <person name="Rokhsar D."/>
        </authorList>
    </citation>
    <scope>NUCLEOTIDE SEQUENCE [LARGE SCALE GENOMIC DNA]</scope>
    <source>
        <strain evidence="3">cv. Goldsmith</strain>
    </source>
</reference>
<keyword evidence="3" id="KW-1185">Reference proteome</keyword>
<keyword evidence="1" id="KW-0472">Membrane</keyword>
<keyword evidence="1" id="KW-0812">Transmembrane</keyword>
<name>A0A2G5ETU6_AQUCA</name>
<accession>A0A2G5ETU6</accession>